<evidence type="ECO:0000256" key="7">
    <source>
        <dbReference type="ARBA" id="ARBA00022832"/>
    </source>
</evidence>
<feature type="zinc finger region" description="C4-type" evidence="13">
    <location>
        <begin position="28"/>
        <end position="50"/>
    </location>
</feature>
<evidence type="ECO:0000256" key="9">
    <source>
        <dbReference type="ARBA" id="ARBA00022840"/>
    </source>
</evidence>
<dbReference type="PANTHER" id="PTHR42995:SF5">
    <property type="entry name" value="ACETYL-COENZYME A CARBOXYLASE CARBOXYL TRANSFERASE SUBUNIT BETA, CHLOROPLASTIC"/>
    <property type="match status" value="1"/>
</dbReference>
<dbReference type="InterPro" id="IPR034733">
    <property type="entry name" value="AcCoA_carboxyl_beta"/>
</dbReference>
<dbReference type="Proteomes" id="UP000192042">
    <property type="component" value="Chromosome I"/>
</dbReference>
<dbReference type="EC" id="2.1.3.15" evidence="13"/>
<reference evidence="15 16" key="1">
    <citation type="submission" date="2017-03" db="EMBL/GenBank/DDBJ databases">
        <authorList>
            <person name="Afonso C.L."/>
            <person name="Miller P.J."/>
            <person name="Scott M.A."/>
            <person name="Spackman E."/>
            <person name="Goraichik I."/>
            <person name="Dimitrov K.M."/>
            <person name="Suarez D.L."/>
            <person name="Swayne D.E."/>
        </authorList>
    </citation>
    <scope>NUCLEOTIDE SEQUENCE [LARGE SCALE GENOMIC DNA]</scope>
    <source>
        <strain evidence="15">Genome sequencing of Nitrospira japonica strain NJ11</strain>
    </source>
</reference>
<dbReference type="GO" id="GO:0009317">
    <property type="term" value="C:acetyl-CoA carboxylase complex"/>
    <property type="evidence" value="ECO:0007669"/>
    <property type="project" value="InterPro"/>
</dbReference>
<feature type="binding site" evidence="13">
    <location>
        <position position="47"/>
    </location>
    <ligand>
        <name>Zn(2+)</name>
        <dbReference type="ChEBI" id="CHEBI:29105"/>
    </ligand>
</feature>
<protein>
    <recommendedName>
        <fullName evidence="13">Acetyl-coenzyme A carboxylase carboxyl transferase subunit beta</fullName>
        <shortName evidence="13">ACCase subunit beta</shortName>
        <shortName evidence="13">Acetyl-CoA carboxylase carboxyltransferase subunit beta</shortName>
        <ecNumber evidence="13">2.1.3.15</ecNumber>
    </recommendedName>
</protein>
<dbReference type="Gene3D" id="3.90.226.10">
    <property type="entry name" value="2-enoyl-CoA Hydratase, Chain A, domain 1"/>
    <property type="match status" value="1"/>
</dbReference>
<feature type="domain" description="CoA carboxyltransferase N-terminal" evidence="14">
    <location>
        <begin position="24"/>
        <end position="278"/>
    </location>
</feature>
<evidence type="ECO:0000256" key="11">
    <source>
        <dbReference type="ARBA" id="ARBA00023160"/>
    </source>
</evidence>
<dbReference type="UniPathway" id="UPA00655">
    <property type="reaction ID" value="UER00711"/>
</dbReference>
<comment type="function">
    <text evidence="12 13">Component of the acetyl coenzyme A carboxylase (ACC) complex. Biotin carboxylase (BC) catalyzes the carboxylation of biotin on its carrier protein (BCCP) and then the CO(2) group is transferred by the transcarboxylase to acetyl-CoA to form malonyl-CoA.</text>
</comment>
<dbReference type="InterPro" id="IPR011762">
    <property type="entry name" value="COA_CT_N"/>
</dbReference>
<dbReference type="NCBIfam" id="TIGR00515">
    <property type="entry name" value="accD"/>
    <property type="match status" value="1"/>
</dbReference>
<dbReference type="Pfam" id="PF17848">
    <property type="entry name" value="Zn_ribbon_ACC"/>
    <property type="match status" value="1"/>
</dbReference>
<evidence type="ECO:0000256" key="10">
    <source>
        <dbReference type="ARBA" id="ARBA00023098"/>
    </source>
</evidence>
<evidence type="ECO:0000256" key="1">
    <source>
        <dbReference type="ARBA" id="ARBA00004496"/>
    </source>
</evidence>
<keyword evidence="3 13" id="KW-0808">Transferase</keyword>
<evidence type="ECO:0000256" key="8">
    <source>
        <dbReference type="ARBA" id="ARBA00022833"/>
    </source>
</evidence>
<dbReference type="InterPro" id="IPR041010">
    <property type="entry name" value="Znf-ACC"/>
</dbReference>
<dbReference type="SUPFAM" id="SSF52096">
    <property type="entry name" value="ClpP/crotonase"/>
    <property type="match status" value="1"/>
</dbReference>
<dbReference type="KEGG" id="nja:NSJP_2649"/>
<accession>A0A1W1I735</accession>
<dbReference type="GO" id="GO:2001295">
    <property type="term" value="P:malonyl-CoA biosynthetic process"/>
    <property type="evidence" value="ECO:0007669"/>
    <property type="project" value="UniProtKB-UniRule"/>
</dbReference>
<keyword evidence="4 13" id="KW-0479">Metal-binding</keyword>
<keyword evidence="11 13" id="KW-0275">Fatty acid biosynthesis</keyword>
<comment type="similarity">
    <text evidence="13">Belongs to the AccD/PCCB family.</text>
</comment>
<evidence type="ECO:0000313" key="15">
    <source>
        <dbReference type="EMBL" id="SLM48816.1"/>
    </source>
</evidence>
<keyword evidence="7 13" id="KW-0276">Fatty acid metabolism</keyword>
<keyword evidence="16" id="KW-1185">Reference proteome</keyword>
<comment type="subcellular location">
    <subcellularLocation>
        <location evidence="1 13">Cytoplasm</location>
    </subcellularLocation>
</comment>
<feature type="binding site" evidence="13">
    <location>
        <position position="28"/>
    </location>
    <ligand>
        <name>Zn(2+)</name>
        <dbReference type="ChEBI" id="CHEBI:29105"/>
    </ligand>
</feature>
<keyword evidence="10 13" id="KW-0443">Lipid metabolism</keyword>
<keyword evidence="9 13" id="KW-0067">ATP-binding</keyword>
<dbReference type="Pfam" id="PF01039">
    <property type="entry name" value="Carboxyl_trans"/>
    <property type="match status" value="1"/>
</dbReference>
<keyword evidence="6 13" id="KW-0863">Zinc-finger</keyword>
<comment type="catalytic activity">
    <reaction evidence="13">
        <text>N(6)-carboxybiotinyl-L-lysyl-[protein] + acetyl-CoA = N(6)-biotinyl-L-lysyl-[protein] + malonyl-CoA</text>
        <dbReference type="Rhea" id="RHEA:54728"/>
        <dbReference type="Rhea" id="RHEA-COMP:10505"/>
        <dbReference type="Rhea" id="RHEA-COMP:10506"/>
        <dbReference type="ChEBI" id="CHEBI:57288"/>
        <dbReference type="ChEBI" id="CHEBI:57384"/>
        <dbReference type="ChEBI" id="CHEBI:83144"/>
        <dbReference type="ChEBI" id="CHEBI:83145"/>
        <dbReference type="EC" id="2.1.3.15"/>
    </reaction>
</comment>
<dbReference type="GO" id="GO:0006633">
    <property type="term" value="P:fatty acid biosynthetic process"/>
    <property type="evidence" value="ECO:0007669"/>
    <property type="project" value="UniProtKB-KW"/>
</dbReference>
<dbReference type="STRING" id="1325564.NSJP_2649"/>
<feature type="binding site" evidence="13">
    <location>
        <position position="31"/>
    </location>
    <ligand>
        <name>Zn(2+)</name>
        <dbReference type="ChEBI" id="CHEBI:29105"/>
    </ligand>
</feature>
<dbReference type="AlphaFoldDB" id="A0A1W1I735"/>
<comment type="cofactor">
    <cofactor evidence="13">
        <name>Zn(2+)</name>
        <dbReference type="ChEBI" id="CHEBI:29105"/>
    </cofactor>
    <text evidence="13">Binds 1 zinc ion per subunit.</text>
</comment>
<evidence type="ECO:0000259" key="14">
    <source>
        <dbReference type="PROSITE" id="PS50980"/>
    </source>
</evidence>
<dbReference type="PANTHER" id="PTHR42995">
    <property type="entry name" value="ACETYL-COENZYME A CARBOXYLASE CARBOXYL TRANSFERASE SUBUNIT BETA, CHLOROPLASTIC"/>
    <property type="match status" value="1"/>
</dbReference>
<dbReference type="PRINTS" id="PR01070">
    <property type="entry name" value="ACCCTRFRASEB"/>
</dbReference>
<feature type="binding site" evidence="13">
    <location>
        <position position="50"/>
    </location>
    <ligand>
        <name>Zn(2+)</name>
        <dbReference type="ChEBI" id="CHEBI:29105"/>
    </ligand>
</feature>
<sequence length="278" mass="30919">MAWFKKQKSSDSDSPKRSKIAEGMWLKCNHCREIVYRKEVDRNNKVCPKCDYHFPISVTERITLLVDFGTFKEWDADLAPQDPLSFEDTKSYKDRIKAQQEKTGRKDAMVIGEGTMNGRRVALCVFDFGFMGGSMGSVVGEKICRAIDRALEARLPVILVTTSGGARMQEGILSLMQMAKTSAAVAKLGEAKLPFICLLADPTFGGVTASVAMLGDVILAEPKALIGFAGPRVIEQTIKQQLPDQFQRAEFLLEHGMIDMIVERKHLKETLSTLVAHF</sequence>
<evidence type="ECO:0000256" key="5">
    <source>
        <dbReference type="ARBA" id="ARBA00022741"/>
    </source>
</evidence>
<keyword evidence="15" id="KW-0436">Ligase</keyword>
<comment type="subunit">
    <text evidence="13">Acetyl-CoA carboxylase is a heterohexamer composed of biotin carboxyl carrier protein (AccB), biotin carboxylase (AccC) and two subunits each of ACCase subunit alpha (AccA) and ACCase subunit beta (AccD).</text>
</comment>
<keyword evidence="13" id="KW-0963">Cytoplasm</keyword>
<dbReference type="PROSITE" id="PS50980">
    <property type="entry name" value="COA_CT_NTER"/>
    <property type="match status" value="1"/>
</dbReference>
<dbReference type="RefSeq" id="WP_080887147.1">
    <property type="nucleotide sequence ID" value="NZ_LT828648.1"/>
</dbReference>
<evidence type="ECO:0000256" key="13">
    <source>
        <dbReference type="HAMAP-Rule" id="MF_01395"/>
    </source>
</evidence>
<name>A0A1W1I735_9BACT</name>
<evidence type="ECO:0000256" key="3">
    <source>
        <dbReference type="ARBA" id="ARBA00022679"/>
    </source>
</evidence>
<gene>
    <name evidence="13 15" type="primary">accD</name>
    <name evidence="15" type="ORF">NSJP_2649</name>
</gene>
<dbReference type="EMBL" id="LT828648">
    <property type="protein sequence ID" value="SLM48816.1"/>
    <property type="molecule type" value="Genomic_DNA"/>
</dbReference>
<comment type="pathway">
    <text evidence="13">Lipid metabolism; malonyl-CoA biosynthesis; malonyl-CoA from acetyl-CoA: step 1/1.</text>
</comment>
<dbReference type="GO" id="GO:0008270">
    <property type="term" value="F:zinc ion binding"/>
    <property type="evidence" value="ECO:0007669"/>
    <property type="project" value="UniProtKB-UniRule"/>
</dbReference>
<dbReference type="HAMAP" id="MF_01395">
    <property type="entry name" value="AcetylCoA_CT_beta"/>
    <property type="match status" value="1"/>
</dbReference>
<organism evidence="15 16">
    <name type="scientific">Nitrospira japonica</name>
    <dbReference type="NCBI Taxonomy" id="1325564"/>
    <lineage>
        <taxon>Bacteria</taxon>
        <taxon>Pseudomonadati</taxon>
        <taxon>Nitrospirota</taxon>
        <taxon>Nitrospiria</taxon>
        <taxon>Nitrospirales</taxon>
        <taxon>Nitrospiraceae</taxon>
        <taxon>Nitrospira</taxon>
    </lineage>
</organism>
<evidence type="ECO:0000256" key="2">
    <source>
        <dbReference type="ARBA" id="ARBA00022516"/>
    </source>
</evidence>
<dbReference type="GO" id="GO:0016743">
    <property type="term" value="F:carboxyl- or carbamoyltransferase activity"/>
    <property type="evidence" value="ECO:0007669"/>
    <property type="project" value="UniProtKB-UniRule"/>
</dbReference>
<dbReference type="GO" id="GO:0003989">
    <property type="term" value="F:acetyl-CoA carboxylase activity"/>
    <property type="evidence" value="ECO:0007669"/>
    <property type="project" value="InterPro"/>
</dbReference>
<proteinExistence type="inferred from homology"/>
<evidence type="ECO:0000313" key="16">
    <source>
        <dbReference type="Proteomes" id="UP000192042"/>
    </source>
</evidence>
<evidence type="ECO:0000256" key="4">
    <source>
        <dbReference type="ARBA" id="ARBA00022723"/>
    </source>
</evidence>
<dbReference type="OrthoDB" id="9772975at2"/>
<dbReference type="GO" id="GO:0005524">
    <property type="term" value="F:ATP binding"/>
    <property type="evidence" value="ECO:0007669"/>
    <property type="project" value="UniProtKB-KW"/>
</dbReference>
<dbReference type="InterPro" id="IPR029045">
    <property type="entry name" value="ClpP/crotonase-like_dom_sf"/>
</dbReference>
<keyword evidence="5 13" id="KW-0547">Nucleotide-binding</keyword>
<evidence type="ECO:0000256" key="6">
    <source>
        <dbReference type="ARBA" id="ARBA00022771"/>
    </source>
</evidence>
<evidence type="ECO:0000256" key="12">
    <source>
        <dbReference type="ARBA" id="ARBA00025280"/>
    </source>
</evidence>
<keyword evidence="2 13" id="KW-0444">Lipid biosynthesis</keyword>
<dbReference type="InterPro" id="IPR000438">
    <property type="entry name" value="Acetyl_CoA_COase_Trfase_b_su"/>
</dbReference>
<keyword evidence="8 13" id="KW-0862">Zinc</keyword>